<feature type="chain" id="PRO_5023823250" evidence="1">
    <location>
        <begin position="27"/>
        <end position="184"/>
    </location>
</feature>
<keyword evidence="3" id="KW-1185">Reference proteome</keyword>
<organism evidence="2 3">
    <name type="scientific">Microbispora cellulosiformans</name>
    <dbReference type="NCBI Taxonomy" id="2614688"/>
    <lineage>
        <taxon>Bacteria</taxon>
        <taxon>Bacillati</taxon>
        <taxon>Actinomycetota</taxon>
        <taxon>Actinomycetes</taxon>
        <taxon>Streptosporangiales</taxon>
        <taxon>Streptosporangiaceae</taxon>
        <taxon>Microbispora</taxon>
    </lineage>
</organism>
<dbReference type="EMBL" id="VYTZ01000007">
    <property type="protein sequence ID" value="KAA9377027.1"/>
    <property type="molecule type" value="Genomic_DNA"/>
</dbReference>
<proteinExistence type="predicted"/>
<evidence type="ECO:0000313" key="2">
    <source>
        <dbReference type="EMBL" id="KAA9377027.1"/>
    </source>
</evidence>
<evidence type="ECO:0000313" key="3">
    <source>
        <dbReference type="Proteomes" id="UP000327011"/>
    </source>
</evidence>
<gene>
    <name evidence="2" type="ORF">F5972_21535</name>
</gene>
<name>A0A5J5K1U5_9ACTN</name>
<feature type="signal peptide" evidence="1">
    <location>
        <begin position="1"/>
        <end position="26"/>
    </location>
</feature>
<sequence length="184" mass="19909">MVRRLITIVVALTMLTQLGFVPGAEAATTRITLDFQLPEGFDRAEMTEWASEFNNRNDLLSDSIQEEIARSKAEMPGSEELEPRDFDGFFTVTSTGVSVTIESDVRSSDLSWWEETLLWVGVYAGGLILRASCLITILPTPLAPVAKGLCAALQIIVTKSIMGAVFLVRAGERPTGTPGAGSSR</sequence>
<reference evidence="2 3" key="1">
    <citation type="submission" date="2019-09" db="EMBL/GenBank/DDBJ databases">
        <title>Screening of Novel Bioactive Compounds from Soil-Associated.</title>
        <authorList>
            <person name="Gong X."/>
        </authorList>
    </citation>
    <scope>NUCLEOTIDE SEQUENCE [LARGE SCALE GENOMIC DNA]</scope>
    <source>
        <strain evidence="2 3">Gxj-6</strain>
    </source>
</reference>
<dbReference type="RefSeq" id="WP_150935378.1">
    <property type="nucleotide sequence ID" value="NZ_VYTZ01000007.1"/>
</dbReference>
<accession>A0A5J5K1U5</accession>
<evidence type="ECO:0000256" key="1">
    <source>
        <dbReference type="SAM" id="SignalP"/>
    </source>
</evidence>
<comment type="caution">
    <text evidence="2">The sequence shown here is derived from an EMBL/GenBank/DDBJ whole genome shotgun (WGS) entry which is preliminary data.</text>
</comment>
<dbReference type="Proteomes" id="UP000327011">
    <property type="component" value="Unassembled WGS sequence"/>
</dbReference>
<protein>
    <submittedName>
        <fullName evidence="2">Uncharacterized protein</fullName>
    </submittedName>
</protein>
<dbReference type="AlphaFoldDB" id="A0A5J5K1U5"/>
<keyword evidence="1" id="KW-0732">Signal</keyword>